<evidence type="ECO:0000256" key="1">
    <source>
        <dbReference type="SAM" id="MobiDB-lite"/>
    </source>
</evidence>
<evidence type="ECO:0000313" key="3">
    <source>
        <dbReference type="Proteomes" id="UP000433883"/>
    </source>
</evidence>
<feature type="region of interest" description="Disordered" evidence="1">
    <location>
        <begin position="275"/>
        <end position="310"/>
    </location>
</feature>
<sequence>MDEGEKMTVNGPSPPEREISDEYSPQFQAKILKVLNTILEHYTIRFEEVKRERGIKMLTTMQPWVAELRSGPYAIPSAELHSSFFQEVDQKCHQIMETINLHRAREKLMEQIVKTRMEENYRSHRPSYTKELMSQPWQQFLHPEAPGWPEAIPRDERVVSHQIVPNGGMRLLLKWEEEVKEIYGVLDAVSLLSSWYTAASSRNDETNKSVTRNGNVRTVTLRRMQDPPFTPLYRDLREMDQGDFSLTNRVLGKLEGHRIQDNNFLIADVKELRRESLGSSGSAGGSGEAGKKNSDDDDNGEGDGDPNNNN</sequence>
<dbReference type="EMBL" id="WNWQ01000247">
    <property type="protein sequence ID" value="KAE9972979.1"/>
    <property type="molecule type" value="Genomic_DNA"/>
</dbReference>
<protein>
    <submittedName>
        <fullName evidence="2">Uncharacterized protein</fullName>
    </submittedName>
</protein>
<comment type="caution">
    <text evidence="2">The sequence shown here is derived from an EMBL/GenBank/DDBJ whole genome shotgun (WGS) entry which is preliminary data.</text>
</comment>
<feature type="compositionally biased region" description="Acidic residues" evidence="1">
    <location>
        <begin position="295"/>
        <end position="304"/>
    </location>
</feature>
<reference evidence="2 3" key="1">
    <citation type="submission" date="2019-11" db="EMBL/GenBank/DDBJ databases">
        <title>Venturia inaequalis Genome Resource.</title>
        <authorList>
            <person name="Lichtner F.J."/>
        </authorList>
    </citation>
    <scope>NUCLEOTIDE SEQUENCE [LARGE SCALE GENOMIC DNA]</scope>
    <source>
        <strain evidence="2">Bline_iso_100314</strain>
    </source>
</reference>
<dbReference type="Proteomes" id="UP000433883">
    <property type="component" value="Unassembled WGS sequence"/>
</dbReference>
<proteinExistence type="predicted"/>
<gene>
    <name evidence="2" type="ORF">BLS_003802</name>
</gene>
<dbReference type="AlphaFoldDB" id="A0A8H3UQK3"/>
<accession>A0A8H3UQK3</accession>
<feature type="region of interest" description="Disordered" evidence="1">
    <location>
        <begin position="1"/>
        <end position="21"/>
    </location>
</feature>
<name>A0A8H3UQK3_VENIN</name>
<evidence type="ECO:0000313" key="2">
    <source>
        <dbReference type="EMBL" id="KAE9972979.1"/>
    </source>
</evidence>
<organism evidence="2 3">
    <name type="scientific">Venturia inaequalis</name>
    <name type="common">Apple scab fungus</name>
    <dbReference type="NCBI Taxonomy" id="5025"/>
    <lineage>
        <taxon>Eukaryota</taxon>
        <taxon>Fungi</taxon>
        <taxon>Dikarya</taxon>
        <taxon>Ascomycota</taxon>
        <taxon>Pezizomycotina</taxon>
        <taxon>Dothideomycetes</taxon>
        <taxon>Pleosporomycetidae</taxon>
        <taxon>Venturiales</taxon>
        <taxon>Venturiaceae</taxon>
        <taxon>Venturia</taxon>
    </lineage>
</organism>